<comment type="caution">
    <text evidence="1">The sequence shown here is derived from an EMBL/GenBank/DDBJ whole genome shotgun (WGS) entry which is preliminary data.</text>
</comment>
<keyword evidence="2" id="KW-1185">Reference proteome</keyword>
<proteinExistence type="predicted"/>
<protein>
    <submittedName>
        <fullName evidence="1">Uncharacterized protein</fullName>
    </submittedName>
</protein>
<name>A0AAV0RTZ0_9ROSI</name>
<dbReference type="EMBL" id="CAMGYJ010000011">
    <property type="protein sequence ID" value="CAI0559812.1"/>
    <property type="molecule type" value="Genomic_DNA"/>
</dbReference>
<reference evidence="1" key="1">
    <citation type="submission" date="2022-08" db="EMBL/GenBank/DDBJ databases">
        <authorList>
            <person name="Gutierrez-Valencia J."/>
        </authorList>
    </citation>
    <scope>NUCLEOTIDE SEQUENCE</scope>
</reference>
<evidence type="ECO:0000313" key="2">
    <source>
        <dbReference type="Proteomes" id="UP001154282"/>
    </source>
</evidence>
<dbReference type="Proteomes" id="UP001154282">
    <property type="component" value="Unassembled WGS sequence"/>
</dbReference>
<organism evidence="1 2">
    <name type="scientific">Linum tenue</name>
    <dbReference type="NCBI Taxonomy" id="586396"/>
    <lineage>
        <taxon>Eukaryota</taxon>
        <taxon>Viridiplantae</taxon>
        <taxon>Streptophyta</taxon>
        <taxon>Embryophyta</taxon>
        <taxon>Tracheophyta</taxon>
        <taxon>Spermatophyta</taxon>
        <taxon>Magnoliopsida</taxon>
        <taxon>eudicotyledons</taxon>
        <taxon>Gunneridae</taxon>
        <taxon>Pentapetalae</taxon>
        <taxon>rosids</taxon>
        <taxon>fabids</taxon>
        <taxon>Malpighiales</taxon>
        <taxon>Linaceae</taxon>
        <taxon>Linum</taxon>
    </lineage>
</organism>
<dbReference type="AlphaFoldDB" id="A0AAV0RTZ0"/>
<evidence type="ECO:0000313" key="1">
    <source>
        <dbReference type="EMBL" id="CAI0559812.1"/>
    </source>
</evidence>
<sequence>MCLMSVRPSVMMLEWIPQVGKRWKSKMMQVRARFFDLYLWIICSFSLMETTRKPSKLKYLFCLDRFLNLTLRMWRLQFRMAAEVLDKPCWIADVDFFTSRIMS</sequence>
<gene>
    <name evidence="1" type="ORF">LITE_LOCUS49392</name>
</gene>
<accession>A0AAV0RTZ0</accession>